<dbReference type="Proteomes" id="UP000221538">
    <property type="component" value="Unassembled WGS sequence"/>
</dbReference>
<accession>A0A292ZGW2</accession>
<name>A0A292ZGW2_SPHSA</name>
<reference evidence="1 2" key="2">
    <citation type="journal article" date="2013" name="Environ. Sci. Technol.">
        <title>The 4-tert-butylphenol-utilizing bacterium Sphingobium fuliginis OMI can degrade bisphenols via phenolic ring hydroxylation and meta-cleavage pathway.</title>
        <authorList>
            <person name="Ogata Y."/>
            <person name="Goda S."/>
            <person name="Toyama T."/>
            <person name="Sei K."/>
            <person name="Ike M."/>
        </authorList>
    </citation>
    <scope>NUCLEOTIDE SEQUENCE [LARGE SCALE GENOMIC DNA]</scope>
    <source>
        <strain evidence="1 2">OMI</strain>
    </source>
</reference>
<sequence length="51" mass="5985">MSFAAIFWSNHRECIDQLPKKSLVQGLKIVCQILHHLNRHIWGQRFVTGQV</sequence>
<reference evidence="1 2" key="1">
    <citation type="journal article" date="2013" name="Biodegradation">
        <title>Occurrence of 4-tert-butylphenol (4-t-BP) biodegradation in an aquatic sample caused by the presence of Spirodela polyrrhiza and isolation of a 4-t-BP-utilizing bacterium.</title>
        <authorList>
            <person name="Ogata Y."/>
            <person name="Toyama T."/>
            <person name="Yu N."/>
            <person name="Wang X."/>
            <person name="Sei K."/>
            <person name="Ike M."/>
        </authorList>
    </citation>
    <scope>NUCLEOTIDE SEQUENCE [LARGE SCALE GENOMIC DNA]</scope>
    <source>
        <strain evidence="1 2">OMI</strain>
    </source>
</reference>
<dbReference type="EMBL" id="BEWI01000032">
    <property type="protein sequence ID" value="GAY22124.1"/>
    <property type="molecule type" value="Genomic_DNA"/>
</dbReference>
<proteinExistence type="predicted"/>
<evidence type="ECO:0000313" key="1">
    <source>
        <dbReference type="EMBL" id="GAY22124.1"/>
    </source>
</evidence>
<gene>
    <name evidence="1" type="ORF">SFOMI_2679</name>
</gene>
<protein>
    <submittedName>
        <fullName evidence="1">Uncharacterized protein</fullName>
    </submittedName>
</protein>
<comment type="caution">
    <text evidence="1">The sequence shown here is derived from an EMBL/GenBank/DDBJ whole genome shotgun (WGS) entry which is preliminary data.</text>
</comment>
<evidence type="ECO:0000313" key="2">
    <source>
        <dbReference type="Proteomes" id="UP000221538"/>
    </source>
</evidence>
<organism evidence="1 2">
    <name type="scientific">Sphingobium fuliginis (strain ATCC 27551)</name>
    <dbReference type="NCBI Taxonomy" id="336203"/>
    <lineage>
        <taxon>Bacteria</taxon>
        <taxon>Pseudomonadati</taxon>
        <taxon>Pseudomonadota</taxon>
        <taxon>Alphaproteobacteria</taxon>
        <taxon>Sphingomonadales</taxon>
        <taxon>Sphingomonadaceae</taxon>
        <taxon>Sphingobium</taxon>
    </lineage>
</organism>
<dbReference type="AlphaFoldDB" id="A0A292ZGW2"/>